<feature type="non-terminal residue" evidence="11">
    <location>
        <position position="1"/>
    </location>
</feature>
<evidence type="ECO:0000313" key="12">
    <source>
        <dbReference type="Proteomes" id="UP001519460"/>
    </source>
</evidence>
<comment type="subcellular location">
    <subcellularLocation>
        <location evidence="1 9">Cell membrane</location>
        <topology evidence="1 9">Multi-pass membrane protein</topology>
    </subcellularLocation>
</comment>
<evidence type="ECO:0000256" key="1">
    <source>
        <dbReference type="ARBA" id="ARBA00004651"/>
    </source>
</evidence>
<proteinExistence type="inferred from homology"/>
<dbReference type="PANTHER" id="PTHR11893">
    <property type="entry name" value="INNEXIN"/>
    <property type="match status" value="1"/>
</dbReference>
<reference evidence="11 12" key="1">
    <citation type="journal article" date="2023" name="Sci. Data">
        <title>Genome assembly of the Korean intertidal mud-creeper Batillaria attramentaria.</title>
        <authorList>
            <person name="Patra A.K."/>
            <person name="Ho P.T."/>
            <person name="Jun S."/>
            <person name="Lee S.J."/>
            <person name="Kim Y."/>
            <person name="Won Y.J."/>
        </authorList>
    </citation>
    <scope>NUCLEOTIDE SEQUENCE [LARGE SCALE GENOMIC DNA]</scope>
    <source>
        <strain evidence="11">Wonlab-2016</strain>
    </source>
</reference>
<evidence type="ECO:0000256" key="8">
    <source>
        <dbReference type="ARBA" id="ARBA00023303"/>
    </source>
</evidence>
<feature type="transmembrane region" description="Helical" evidence="9">
    <location>
        <begin position="378"/>
        <end position="402"/>
    </location>
</feature>
<dbReference type="Proteomes" id="UP001519460">
    <property type="component" value="Unassembled WGS sequence"/>
</dbReference>
<dbReference type="PROSITE" id="PS51013">
    <property type="entry name" value="PANNEXIN"/>
    <property type="match status" value="1"/>
</dbReference>
<keyword evidence="8 9" id="KW-0407">Ion channel</keyword>
<feature type="transmembrane region" description="Helical" evidence="9">
    <location>
        <begin position="191"/>
        <end position="216"/>
    </location>
</feature>
<keyword evidence="3" id="KW-1003">Cell membrane</keyword>
<keyword evidence="6 9" id="KW-0406">Ion transport</keyword>
<keyword evidence="7 9" id="KW-0472">Membrane</keyword>
<protein>
    <recommendedName>
        <fullName evidence="9">Innexin</fullName>
    </recommendedName>
</protein>
<dbReference type="Pfam" id="PF00876">
    <property type="entry name" value="Innexin"/>
    <property type="match status" value="1"/>
</dbReference>
<comment type="function">
    <text evidence="9">Structural component of the gap junctions.</text>
</comment>
<dbReference type="AlphaFoldDB" id="A0ABD0M7L3"/>
<dbReference type="PANTHER" id="PTHR11893:SF36">
    <property type="entry name" value="INNEXIN-5"/>
    <property type="match status" value="1"/>
</dbReference>
<comment type="caution">
    <text evidence="9">Lacks conserved residue(s) required for the propagation of feature annotation.</text>
</comment>
<feature type="transmembrane region" description="Helical" evidence="9">
    <location>
        <begin position="294"/>
        <end position="317"/>
    </location>
</feature>
<evidence type="ECO:0000256" key="9">
    <source>
        <dbReference type="RuleBase" id="RU010713"/>
    </source>
</evidence>
<keyword evidence="5 9" id="KW-1133">Transmembrane helix</keyword>
<evidence type="ECO:0000256" key="6">
    <source>
        <dbReference type="ARBA" id="ARBA00023065"/>
    </source>
</evidence>
<keyword evidence="2 9" id="KW-0813">Transport</keyword>
<dbReference type="GO" id="GO:0005886">
    <property type="term" value="C:plasma membrane"/>
    <property type="evidence" value="ECO:0007669"/>
    <property type="project" value="UniProtKB-SubCell"/>
</dbReference>
<evidence type="ECO:0000256" key="7">
    <source>
        <dbReference type="ARBA" id="ARBA00023136"/>
    </source>
</evidence>
<evidence type="ECO:0000256" key="2">
    <source>
        <dbReference type="ARBA" id="ARBA00022448"/>
    </source>
</evidence>
<keyword evidence="4 9" id="KW-0812">Transmembrane</keyword>
<evidence type="ECO:0000256" key="4">
    <source>
        <dbReference type="ARBA" id="ARBA00022692"/>
    </source>
</evidence>
<dbReference type="InterPro" id="IPR000990">
    <property type="entry name" value="Innexin"/>
</dbReference>
<gene>
    <name evidence="9" type="primary">inx</name>
    <name evidence="11" type="ORF">BaRGS_00001103</name>
</gene>
<evidence type="ECO:0000313" key="11">
    <source>
        <dbReference type="EMBL" id="KAK7507168.1"/>
    </source>
</evidence>
<evidence type="ECO:0000256" key="3">
    <source>
        <dbReference type="ARBA" id="ARBA00022475"/>
    </source>
</evidence>
<dbReference type="EMBL" id="JACVVK020000004">
    <property type="protein sequence ID" value="KAK7507168.1"/>
    <property type="molecule type" value="Genomic_DNA"/>
</dbReference>
<dbReference type="PRINTS" id="PR01262">
    <property type="entry name" value="INNEXIN"/>
</dbReference>
<sequence length="497" mass="57610">TFSNSGWFRIAQSNALIDRVLSSGVQSQGNDIPRVNPFRFKSPLPPCPTPIDLAGRPQSRAGGKTKKKNGAVKEERKRVADRRWMAHIRVLMDSIIGSVGRVANVKVRNDDDLNDRLNHLYTTGILIIFTVVVSARQYVGDPIRCWCPAQFTGAHVDYTNNICWISNTYYIPMDFIVPPEIPRRTENELTYYQWVPVVLLLQALMFYIPCIIWRLLNGQSGINVDRIVSLASDAQYESPEVRMRTIKYVVRHIDRCLDNQRESRHRCCVKLRHILSAKLSVLCGRRYGNYLVSVYFLMKILYISNAIGQLFMLNAFLSTDYNLYGFQVLEDLVNGEEWRASRRFPRVTMCDFEIRQMTNNHRYTVQCVLPINLFNEKIYIFLWFWLVFVSLLTCSSFTSWLWHMVFPTSRIHYVRKFLKIMDRLGSGPDKKLATRFVMEYLRHDGVFTLRLVGKNSSDIVVAEIVSGLWDIYRSKKSIQIRNTALSTNGHESEGEDV</sequence>
<accession>A0ABD0M7L3</accession>
<feature type="region of interest" description="Disordered" evidence="10">
    <location>
        <begin position="49"/>
        <end position="76"/>
    </location>
</feature>
<comment type="caution">
    <text evidence="11">The sequence shown here is derived from an EMBL/GenBank/DDBJ whole genome shotgun (WGS) entry which is preliminary data.</text>
</comment>
<organism evidence="11 12">
    <name type="scientific">Batillaria attramentaria</name>
    <dbReference type="NCBI Taxonomy" id="370345"/>
    <lineage>
        <taxon>Eukaryota</taxon>
        <taxon>Metazoa</taxon>
        <taxon>Spiralia</taxon>
        <taxon>Lophotrochozoa</taxon>
        <taxon>Mollusca</taxon>
        <taxon>Gastropoda</taxon>
        <taxon>Caenogastropoda</taxon>
        <taxon>Sorbeoconcha</taxon>
        <taxon>Cerithioidea</taxon>
        <taxon>Batillariidae</taxon>
        <taxon>Batillaria</taxon>
    </lineage>
</organism>
<keyword evidence="12" id="KW-1185">Reference proteome</keyword>
<evidence type="ECO:0000256" key="5">
    <source>
        <dbReference type="ARBA" id="ARBA00022989"/>
    </source>
</evidence>
<evidence type="ECO:0000256" key="10">
    <source>
        <dbReference type="SAM" id="MobiDB-lite"/>
    </source>
</evidence>
<comment type="similarity">
    <text evidence="9">Belongs to the pannexin family.</text>
</comment>
<dbReference type="GO" id="GO:0005921">
    <property type="term" value="C:gap junction"/>
    <property type="evidence" value="ECO:0007669"/>
    <property type="project" value="UniProtKB-UniRule"/>
</dbReference>
<dbReference type="GO" id="GO:0034220">
    <property type="term" value="P:monoatomic ion transmembrane transport"/>
    <property type="evidence" value="ECO:0007669"/>
    <property type="project" value="UniProtKB-KW"/>
</dbReference>
<name>A0ABD0M7L3_9CAEN</name>